<dbReference type="AlphaFoldDB" id="A0A8D2EZH9"/>
<dbReference type="PANTHER" id="PTHR12138:SF133">
    <property type="entry name" value="SECRETED PROTEIN"/>
    <property type="match status" value="1"/>
</dbReference>
<proteinExistence type="predicted"/>
<reference evidence="1" key="2">
    <citation type="submission" date="2025-08" db="UniProtKB">
        <authorList>
            <consortium name="Ensembl"/>
        </authorList>
    </citation>
    <scope>IDENTIFICATION</scope>
</reference>
<evidence type="ECO:0000313" key="1">
    <source>
        <dbReference type="Ensembl" id="ENSTGEP00000013605.1"/>
    </source>
</evidence>
<dbReference type="Proteomes" id="UP000694411">
    <property type="component" value="Chromosome 11"/>
</dbReference>
<organism evidence="1 2">
    <name type="scientific">Theropithecus gelada</name>
    <name type="common">Gelada baboon</name>
    <dbReference type="NCBI Taxonomy" id="9565"/>
    <lineage>
        <taxon>Eukaryota</taxon>
        <taxon>Metazoa</taxon>
        <taxon>Chordata</taxon>
        <taxon>Craniata</taxon>
        <taxon>Vertebrata</taxon>
        <taxon>Euteleostomi</taxon>
        <taxon>Mammalia</taxon>
        <taxon>Eutheria</taxon>
        <taxon>Euarchontoglires</taxon>
        <taxon>Primates</taxon>
        <taxon>Haplorrhini</taxon>
        <taxon>Catarrhini</taxon>
        <taxon>Cercopithecidae</taxon>
        <taxon>Cercopithecinae</taxon>
        <taxon>Theropithecus</taxon>
    </lineage>
</organism>
<keyword evidence="2" id="KW-1185">Reference proteome</keyword>
<protein>
    <submittedName>
        <fullName evidence="1">Uncharacterized protein</fullName>
    </submittedName>
</protein>
<accession>A0A8D2EZH9</accession>
<evidence type="ECO:0000313" key="2">
    <source>
        <dbReference type="Proteomes" id="UP000694411"/>
    </source>
</evidence>
<dbReference type="Ensembl" id="ENSTGET00000016332.1">
    <property type="protein sequence ID" value="ENSTGEP00000013605.1"/>
    <property type="gene ID" value="ENSTGEG00000011047.1"/>
</dbReference>
<name>A0A8D2EZH9_THEGE</name>
<dbReference type="PANTHER" id="PTHR12138">
    <property type="entry name" value="PRIMATE-EXPANDED PROTEIN FAMILY"/>
    <property type="match status" value="1"/>
</dbReference>
<reference evidence="1" key="3">
    <citation type="submission" date="2025-09" db="UniProtKB">
        <authorList>
            <consortium name="Ensembl"/>
        </authorList>
    </citation>
    <scope>IDENTIFICATION</scope>
</reference>
<reference evidence="1" key="1">
    <citation type="submission" date="2018-05" db="EMBL/GenBank/DDBJ databases">
        <title>Whole genome of Theropithecus gelada.</title>
        <authorList>
            <person name="Chiou K.L."/>
            <person name="Snyder-Mackler N."/>
        </authorList>
    </citation>
    <scope>NUCLEOTIDE SEQUENCE [LARGE SCALE GENOMIC DNA]</scope>
</reference>
<sequence length="68" mass="7221">WETVYCLRHGTLVAPKSLESQISTLFPRLECSGMISAHCNLCLLGSSNSRASAFCVTGSIGVCTTTPN</sequence>